<evidence type="ECO:0000313" key="1">
    <source>
        <dbReference type="Proteomes" id="UP000887540"/>
    </source>
</evidence>
<organism evidence="1 2">
    <name type="scientific">Acrobeloides nanus</name>
    <dbReference type="NCBI Taxonomy" id="290746"/>
    <lineage>
        <taxon>Eukaryota</taxon>
        <taxon>Metazoa</taxon>
        <taxon>Ecdysozoa</taxon>
        <taxon>Nematoda</taxon>
        <taxon>Chromadorea</taxon>
        <taxon>Rhabditida</taxon>
        <taxon>Tylenchina</taxon>
        <taxon>Cephalobomorpha</taxon>
        <taxon>Cephaloboidea</taxon>
        <taxon>Cephalobidae</taxon>
        <taxon>Acrobeloides</taxon>
    </lineage>
</organism>
<dbReference type="Proteomes" id="UP000887540">
    <property type="component" value="Unplaced"/>
</dbReference>
<proteinExistence type="predicted"/>
<accession>A0A914D7B0</accession>
<dbReference type="AlphaFoldDB" id="A0A914D7B0"/>
<dbReference type="WBParaSite" id="ACRNAN_scaffold20497.g8932.t1">
    <property type="protein sequence ID" value="ACRNAN_scaffold20497.g8932.t1"/>
    <property type="gene ID" value="ACRNAN_scaffold20497.g8932"/>
</dbReference>
<reference evidence="2" key="1">
    <citation type="submission" date="2022-11" db="UniProtKB">
        <authorList>
            <consortium name="WormBaseParasite"/>
        </authorList>
    </citation>
    <scope>IDENTIFICATION</scope>
</reference>
<evidence type="ECO:0000313" key="2">
    <source>
        <dbReference type="WBParaSite" id="ACRNAN_scaffold20497.g8932.t1"/>
    </source>
</evidence>
<sequence length="101" mass="11027">MNLNASIGESKCSFFGSGVNCRTEATGTEFSSSLANNSCFALAPSPAENSGIGYALLPLPIYPQFLESARLLDASRFLVTVHFWEVDLQQYRIQTIRNSST</sequence>
<name>A0A914D7B0_9BILA</name>
<protein>
    <submittedName>
        <fullName evidence="2">Uncharacterized protein</fullName>
    </submittedName>
</protein>
<keyword evidence="1" id="KW-1185">Reference proteome</keyword>